<proteinExistence type="predicted"/>
<dbReference type="GO" id="GO:0009228">
    <property type="term" value="P:thiamine biosynthetic process"/>
    <property type="evidence" value="ECO:0007669"/>
    <property type="project" value="UniProtKB-KW"/>
</dbReference>
<dbReference type="InterPro" id="IPR022998">
    <property type="entry name" value="ThiamineP_synth_TenI"/>
</dbReference>
<keyword evidence="2" id="KW-0784">Thiamine biosynthesis</keyword>
<accession>A0A285UFW2</accession>
<comment type="pathway">
    <text evidence="1">Cofactor biosynthesis; thiamine diphosphate biosynthesis.</text>
</comment>
<dbReference type="GO" id="GO:0004789">
    <property type="term" value="F:thiamine-phosphate diphosphorylase activity"/>
    <property type="evidence" value="ECO:0007669"/>
    <property type="project" value="TreeGrafter"/>
</dbReference>
<name>A0A285UFW2_9STAP</name>
<dbReference type="RefSeq" id="WP_097039885.1">
    <property type="nucleotide sequence ID" value="NZ_OBQF01000002.1"/>
</dbReference>
<dbReference type="InterPro" id="IPR036206">
    <property type="entry name" value="ThiamineP_synth_sf"/>
</dbReference>
<protein>
    <submittedName>
        <fullName evidence="4">Thiazole tautomerase (Transcriptional regulator TenI)</fullName>
    </submittedName>
</protein>
<dbReference type="AlphaFoldDB" id="A0A285UFW2"/>
<dbReference type="Gene3D" id="3.20.20.70">
    <property type="entry name" value="Aldolase class I"/>
    <property type="match status" value="1"/>
</dbReference>
<evidence type="ECO:0000313" key="5">
    <source>
        <dbReference type="Proteomes" id="UP000219412"/>
    </source>
</evidence>
<evidence type="ECO:0000259" key="3">
    <source>
        <dbReference type="Pfam" id="PF02581"/>
    </source>
</evidence>
<dbReference type="PANTHER" id="PTHR20857">
    <property type="entry name" value="THIAMINE-PHOSPHATE PYROPHOSPHORYLASE"/>
    <property type="match status" value="1"/>
</dbReference>
<evidence type="ECO:0000256" key="1">
    <source>
        <dbReference type="ARBA" id="ARBA00004948"/>
    </source>
</evidence>
<dbReference type="GO" id="GO:0005737">
    <property type="term" value="C:cytoplasm"/>
    <property type="evidence" value="ECO:0007669"/>
    <property type="project" value="TreeGrafter"/>
</dbReference>
<keyword evidence="5" id="KW-1185">Reference proteome</keyword>
<dbReference type="EMBL" id="OBQF01000002">
    <property type="protein sequence ID" value="SOC40702.1"/>
    <property type="molecule type" value="Genomic_DNA"/>
</dbReference>
<evidence type="ECO:0000256" key="2">
    <source>
        <dbReference type="ARBA" id="ARBA00022977"/>
    </source>
</evidence>
<evidence type="ECO:0000313" key="4">
    <source>
        <dbReference type="EMBL" id="SOC40702.1"/>
    </source>
</evidence>
<organism evidence="4 5">
    <name type="scientific">Salinicoccus kekensis</name>
    <dbReference type="NCBI Taxonomy" id="714307"/>
    <lineage>
        <taxon>Bacteria</taxon>
        <taxon>Bacillati</taxon>
        <taxon>Bacillota</taxon>
        <taxon>Bacilli</taxon>
        <taxon>Bacillales</taxon>
        <taxon>Staphylococcaceae</taxon>
        <taxon>Salinicoccus</taxon>
    </lineage>
</organism>
<dbReference type="PANTHER" id="PTHR20857:SF23">
    <property type="entry name" value="THIAMINE BIOSYNTHETIC BIFUNCTIONAL ENZYME"/>
    <property type="match status" value="1"/>
</dbReference>
<sequence length="196" mass="22021">MFIAITPYRQPVSRDIHHFISITPFIDYLLIRTPMSHRETADFLTSLLEAGFPKNKLLVHSDMALLERFDLNAIHFRENDADAFDYKKKHPEITVSMSTHSARAVEAAGENGLDFVLFGHIFETASKPDRPPRSEREINEALSSDIPVIALGGINERTIHQLPSGFGGIAAISYFMDAAPSEIKVLRKGWELSNLM</sequence>
<dbReference type="OrthoDB" id="9815348at2"/>
<dbReference type="SUPFAM" id="SSF51391">
    <property type="entry name" value="Thiamin phosphate synthase"/>
    <property type="match status" value="1"/>
</dbReference>
<gene>
    <name evidence="4" type="ORF">SAMN05878391_1071</name>
</gene>
<reference evidence="5" key="1">
    <citation type="submission" date="2017-08" db="EMBL/GenBank/DDBJ databases">
        <authorList>
            <person name="Varghese N."/>
            <person name="Submissions S."/>
        </authorList>
    </citation>
    <scope>NUCLEOTIDE SEQUENCE [LARGE SCALE GENOMIC DNA]</scope>
    <source>
        <strain evidence="5">DSM 23173</strain>
    </source>
</reference>
<feature type="domain" description="Thiamine phosphate synthase/TenI" evidence="3">
    <location>
        <begin position="54"/>
        <end position="173"/>
    </location>
</feature>
<dbReference type="Pfam" id="PF02581">
    <property type="entry name" value="TMP-TENI"/>
    <property type="match status" value="1"/>
</dbReference>
<dbReference type="CDD" id="cd00564">
    <property type="entry name" value="TMP_TenI"/>
    <property type="match status" value="1"/>
</dbReference>
<dbReference type="InterPro" id="IPR013785">
    <property type="entry name" value="Aldolase_TIM"/>
</dbReference>
<dbReference type="Proteomes" id="UP000219412">
    <property type="component" value="Unassembled WGS sequence"/>
</dbReference>